<organism evidence="6 7">
    <name type="scientific">Hyalangium minutum</name>
    <dbReference type="NCBI Taxonomy" id="394096"/>
    <lineage>
        <taxon>Bacteria</taxon>
        <taxon>Pseudomonadati</taxon>
        <taxon>Myxococcota</taxon>
        <taxon>Myxococcia</taxon>
        <taxon>Myxococcales</taxon>
        <taxon>Cystobacterineae</taxon>
        <taxon>Archangiaceae</taxon>
        <taxon>Hyalangium</taxon>
    </lineage>
</organism>
<feature type="domain" description="HTH marR-type" evidence="5">
    <location>
        <begin position="42"/>
        <end position="89"/>
    </location>
</feature>
<comment type="caution">
    <text evidence="6">The sequence shown here is derived from an EMBL/GenBank/DDBJ whole genome shotgun (WGS) entry which is preliminary data.</text>
</comment>
<dbReference type="STRING" id="394096.DB31_0843"/>
<protein>
    <recommendedName>
        <fullName evidence="5">HTH marR-type domain-containing protein</fullName>
    </recommendedName>
</protein>
<dbReference type="SUPFAM" id="SSF46785">
    <property type="entry name" value="Winged helix' DNA-binding domain"/>
    <property type="match status" value="1"/>
</dbReference>
<dbReference type="PANTHER" id="PTHR38465">
    <property type="entry name" value="HTH-TYPE TRANSCRIPTIONAL REGULATOR MJ1563-RELATED"/>
    <property type="match status" value="1"/>
</dbReference>
<evidence type="ECO:0000256" key="2">
    <source>
        <dbReference type="ARBA" id="ARBA00023125"/>
    </source>
</evidence>
<keyword evidence="3" id="KW-0804">Transcription</keyword>
<keyword evidence="7" id="KW-1185">Reference proteome</keyword>
<dbReference type="GO" id="GO:0003700">
    <property type="term" value="F:DNA-binding transcription factor activity"/>
    <property type="evidence" value="ECO:0007669"/>
    <property type="project" value="InterPro"/>
</dbReference>
<evidence type="ECO:0000259" key="5">
    <source>
        <dbReference type="Pfam" id="PF12802"/>
    </source>
</evidence>
<keyword evidence="2" id="KW-0238">DNA-binding</keyword>
<sequence>MVDGDKDELSLTPEDQRFIESLGLHFEDKAGFPRIGGRMLGLLMLASKPLALGTIAELLKVSPASVSTNIRSFHTKGLVEEIGLPGDRRHYYVFSDTAFEHQFDDALEGLTEILQIMRTRMERLGPDDALRMQRFLATIEFFDFFRGVVQSSREHWNARKKGAAPSSVPEPTRSVS</sequence>
<feature type="region of interest" description="Disordered" evidence="4">
    <location>
        <begin position="156"/>
        <end position="176"/>
    </location>
</feature>
<gene>
    <name evidence="6" type="ORF">DB31_0843</name>
</gene>
<dbReference type="EMBL" id="JMCB01000010">
    <property type="protein sequence ID" value="KFE66370.1"/>
    <property type="molecule type" value="Genomic_DNA"/>
</dbReference>
<dbReference type="InterPro" id="IPR036390">
    <property type="entry name" value="WH_DNA-bd_sf"/>
</dbReference>
<accession>A0A085WFA7</accession>
<evidence type="ECO:0000313" key="7">
    <source>
        <dbReference type="Proteomes" id="UP000028725"/>
    </source>
</evidence>
<reference evidence="6 7" key="1">
    <citation type="submission" date="2014-04" db="EMBL/GenBank/DDBJ databases">
        <title>Genome assembly of Hyalangium minutum DSM 14724.</title>
        <authorList>
            <person name="Sharma G."/>
            <person name="Subramanian S."/>
        </authorList>
    </citation>
    <scope>NUCLEOTIDE SEQUENCE [LARGE SCALE GENOMIC DNA]</scope>
    <source>
        <strain evidence="6 7">DSM 14724</strain>
    </source>
</reference>
<evidence type="ECO:0000313" key="6">
    <source>
        <dbReference type="EMBL" id="KFE66370.1"/>
    </source>
</evidence>
<name>A0A085WFA7_9BACT</name>
<dbReference type="Pfam" id="PF12802">
    <property type="entry name" value="MarR_2"/>
    <property type="match status" value="1"/>
</dbReference>
<dbReference type="InterPro" id="IPR052362">
    <property type="entry name" value="HTH-GbsR_regulator"/>
</dbReference>
<dbReference type="AlphaFoldDB" id="A0A085WFA7"/>
<dbReference type="InterPro" id="IPR036388">
    <property type="entry name" value="WH-like_DNA-bd_sf"/>
</dbReference>
<proteinExistence type="predicted"/>
<evidence type="ECO:0000256" key="1">
    <source>
        <dbReference type="ARBA" id="ARBA00023015"/>
    </source>
</evidence>
<dbReference type="Proteomes" id="UP000028725">
    <property type="component" value="Unassembled WGS sequence"/>
</dbReference>
<evidence type="ECO:0000256" key="4">
    <source>
        <dbReference type="SAM" id="MobiDB-lite"/>
    </source>
</evidence>
<evidence type="ECO:0000256" key="3">
    <source>
        <dbReference type="ARBA" id="ARBA00023163"/>
    </source>
</evidence>
<keyword evidence="1" id="KW-0805">Transcription regulation</keyword>
<dbReference type="GO" id="GO:0003677">
    <property type="term" value="F:DNA binding"/>
    <property type="evidence" value="ECO:0007669"/>
    <property type="project" value="UniProtKB-KW"/>
</dbReference>
<dbReference type="PANTHER" id="PTHR38465:SF2">
    <property type="entry name" value="HTH-TYPE TRANSCRIPTIONAL REGULATOR MMPR5"/>
    <property type="match status" value="1"/>
</dbReference>
<dbReference type="Gene3D" id="1.10.10.10">
    <property type="entry name" value="Winged helix-like DNA-binding domain superfamily/Winged helix DNA-binding domain"/>
    <property type="match status" value="1"/>
</dbReference>
<dbReference type="InterPro" id="IPR000835">
    <property type="entry name" value="HTH_MarR-typ"/>
</dbReference>